<dbReference type="HOGENOM" id="CLU_1696026_0_0_1"/>
<organism evidence="2 3">
    <name type="scientific">Oidiodendron maius (strain Zn)</name>
    <dbReference type="NCBI Taxonomy" id="913774"/>
    <lineage>
        <taxon>Eukaryota</taxon>
        <taxon>Fungi</taxon>
        <taxon>Dikarya</taxon>
        <taxon>Ascomycota</taxon>
        <taxon>Pezizomycotina</taxon>
        <taxon>Leotiomycetes</taxon>
        <taxon>Leotiomycetes incertae sedis</taxon>
        <taxon>Myxotrichaceae</taxon>
        <taxon>Oidiodendron</taxon>
    </lineage>
</organism>
<feature type="compositionally biased region" description="Basic and acidic residues" evidence="1">
    <location>
        <begin position="15"/>
        <end position="25"/>
    </location>
</feature>
<feature type="compositionally biased region" description="Basic and acidic residues" evidence="1">
    <location>
        <begin position="108"/>
        <end position="131"/>
    </location>
</feature>
<reference evidence="3" key="2">
    <citation type="submission" date="2015-01" db="EMBL/GenBank/DDBJ databases">
        <title>Evolutionary Origins and Diversification of the Mycorrhizal Mutualists.</title>
        <authorList>
            <consortium name="DOE Joint Genome Institute"/>
            <consortium name="Mycorrhizal Genomics Consortium"/>
            <person name="Kohler A."/>
            <person name="Kuo A."/>
            <person name="Nagy L.G."/>
            <person name="Floudas D."/>
            <person name="Copeland A."/>
            <person name="Barry K.W."/>
            <person name="Cichocki N."/>
            <person name="Veneault-Fourrey C."/>
            <person name="LaButti K."/>
            <person name="Lindquist E.A."/>
            <person name="Lipzen A."/>
            <person name="Lundell T."/>
            <person name="Morin E."/>
            <person name="Murat C."/>
            <person name="Riley R."/>
            <person name="Ohm R."/>
            <person name="Sun H."/>
            <person name="Tunlid A."/>
            <person name="Henrissat B."/>
            <person name="Grigoriev I.V."/>
            <person name="Hibbett D.S."/>
            <person name="Martin F."/>
        </authorList>
    </citation>
    <scope>NUCLEOTIDE SEQUENCE [LARGE SCALE GENOMIC DNA]</scope>
    <source>
        <strain evidence="3">Zn</strain>
    </source>
</reference>
<feature type="region of interest" description="Disordered" evidence="1">
    <location>
        <begin position="1"/>
        <end position="155"/>
    </location>
</feature>
<evidence type="ECO:0000256" key="1">
    <source>
        <dbReference type="SAM" id="MobiDB-lite"/>
    </source>
</evidence>
<name>A0A0C3GMV1_OIDMZ</name>
<reference evidence="2 3" key="1">
    <citation type="submission" date="2014-04" db="EMBL/GenBank/DDBJ databases">
        <authorList>
            <consortium name="DOE Joint Genome Institute"/>
            <person name="Kuo A."/>
            <person name="Martino E."/>
            <person name="Perotto S."/>
            <person name="Kohler A."/>
            <person name="Nagy L.G."/>
            <person name="Floudas D."/>
            <person name="Copeland A."/>
            <person name="Barry K.W."/>
            <person name="Cichocki N."/>
            <person name="Veneault-Fourrey C."/>
            <person name="LaButti K."/>
            <person name="Lindquist E.A."/>
            <person name="Lipzen A."/>
            <person name="Lundell T."/>
            <person name="Morin E."/>
            <person name="Murat C."/>
            <person name="Sun H."/>
            <person name="Tunlid A."/>
            <person name="Henrissat B."/>
            <person name="Grigoriev I.V."/>
            <person name="Hibbett D.S."/>
            <person name="Martin F."/>
            <person name="Nordberg H.P."/>
            <person name="Cantor M.N."/>
            <person name="Hua S.X."/>
        </authorList>
    </citation>
    <scope>NUCLEOTIDE SEQUENCE [LARGE SCALE GENOMIC DNA]</scope>
    <source>
        <strain evidence="2 3">Zn</strain>
    </source>
</reference>
<feature type="compositionally biased region" description="Polar residues" evidence="1">
    <location>
        <begin position="70"/>
        <end position="107"/>
    </location>
</feature>
<gene>
    <name evidence="2" type="ORF">OIDMADRAFT_20571</name>
</gene>
<accession>A0A0C3GMV1</accession>
<feature type="compositionally biased region" description="Low complexity" evidence="1">
    <location>
        <begin position="40"/>
        <end position="51"/>
    </location>
</feature>
<dbReference type="InParanoid" id="A0A0C3GMV1"/>
<sequence length="155" mass="17372">MSYYTSGHYASTKPIIHDVRYDPKYSSRAPSTDSRGSYFSRSSAEYSGRSSTGYCGSAEESKRKHRVPDNGNTSDQHSQASHQSTNDRSTDRQYISSTTRGGTVQTVNHREGRYDYAEPRSSEATRSEHTSHSRSHKSSSGSHSHSHSHSHNKKR</sequence>
<dbReference type="EMBL" id="KN832882">
    <property type="protein sequence ID" value="KIM97440.1"/>
    <property type="molecule type" value="Genomic_DNA"/>
</dbReference>
<evidence type="ECO:0000313" key="3">
    <source>
        <dbReference type="Proteomes" id="UP000054321"/>
    </source>
</evidence>
<dbReference type="AlphaFoldDB" id="A0A0C3GMV1"/>
<proteinExistence type="predicted"/>
<feature type="compositionally biased region" description="Polar residues" evidence="1">
    <location>
        <begin position="28"/>
        <end position="39"/>
    </location>
</feature>
<evidence type="ECO:0000313" key="2">
    <source>
        <dbReference type="EMBL" id="KIM97440.1"/>
    </source>
</evidence>
<protein>
    <submittedName>
        <fullName evidence="2">Uncharacterized protein</fullName>
    </submittedName>
</protein>
<keyword evidence="3" id="KW-1185">Reference proteome</keyword>
<dbReference type="Proteomes" id="UP000054321">
    <property type="component" value="Unassembled WGS sequence"/>
</dbReference>
<feature type="compositionally biased region" description="Basic residues" evidence="1">
    <location>
        <begin position="144"/>
        <end position="155"/>
    </location>
</feature>